<accession>A0A1F5K8S2</accession>
<evidence type="ECO:0000313" key="3">
    <source>
        <dbReference type="Proteomes" id="UP000176527"/>
    </source>
</evidence>
<organism evidence="2 3">
    <name type="scientific">Candidatus Daviesbacteria bacterium RIFCSPHIGHO2_12_FULL_37_11</name>
    <dbReference type="NCBI Taxonomy" id="1797777"/>
    <lineage>
        <taxon>Bacteria</taxon>
        <taxon>Candidatus Daviesiibacteriota</taxon>
    </lineage>
</organism>
<dbReference type="InterPro" id="IPR029044">
    <property type="entry name" value="Nucleotide-diphossugar_trans"/>
</dbReference>
<dbReference type="SUPFAM" id="SSF53448">
    <property type="entry name" value="Nucleotide-diphospho-sugar transferases"/>
    <property type="match status" value="1"/>
</dbReference>
<dbReference type="Proteomes" id="UP000176527">
    <property type="component" value="Unassembled WGS sequence"/>
</dbReference>
<dbReference type="EMBL" id="MFDE01000048">
    <property type="protein sequence ID" value="OGE37234.1"/>
    <property type="molecule type" value="Genomic_DNA"/>
</dbReference>
<dbReference type="InterPro" id="IPR050486">
    <property type="entry name" value="Mannose-1P_guanyltransferase"/>
</dbReference>
<protein>
    <recommendedName>
        <fullName evidence="1">Nucleotidyl transferase domain-containing protein</fullName>
    </recommendedName>
</protein>
<sequence length="238" mass="27143">MKAIIIAGGRGERLKPLTEKIPKPMVEVSGQPILLHIINHFKEHGIFDFIVATCFLPDVITNYFGDGSKFGVNITYTYEDPKKPLRTAGAISISREFIKDTFIVTSGDILRDLDIKKMISFHKKSKSFVTLNVYKRISKDAKSMVTIDKNHKVISFIERPKENDLKNKSIWVNGSFYIFEPEIFDLIPDNTKLDFGSDIFPKLLKAKKPLYAYPTTGYFVDIGNLEKLELARKTFNKA</sequence>
<feature type="domain" description="Nucleotidyl transferase" evidence="1">
    <location>
        <begin position="2"/>
        <end position="231"/>
    </location>
</feature>
<dbReference type="CDD" id="cd04181">
    <property type="entry name" value="NTP_transferase"/>
    <property type="match status" value="1"/>
</dbReference>
<gene>
    <name evidence="2" type="ORF">A3F00_02415</name>
</gene>
<dbReference type="InterPro" id="IPR005835">
    <property type="entry name" value="NTP_transferase_dom"/>
</dbReference>
<dbReference type="PANTHER" id="PTHR22572">
    <property type="entry name" value="SUGAR-1-PHOSPHATE GUANYL TRANSFERASE"/>
    <property type="match status" value="1"/>
</dbReference>
<name>A0A1F5K8S2_9BACT</name>
<dbReference type="AlphaFoldDB" id="A0A1F5K8S2"/>
<proteinExistence type="predicted"/>
<comment type="caution">
    <text evidence="2">The sequence shown here is derived from an EMBL/GenBank/DDBJ whole genome shotgun (WGS) entry which is preliminary data.</text>
</comment>
<evidence type="ECO:0000259" key="1">
    <source>
        <dbReference type="Pfam" id="PF00483"/>
    </source>
</evidence>
<dbReference type="Pfam" id="PF00483">
    <property type="entry name" value="NTP_transferase"/>
    <property type="match status" value="1"/>
</dbReference>
<reference evidence="2 3" key="1">
    <citation type="journal article" date="2016" name="Nat. Commun.">
        <title>Thousands of microbial genomes shed light on interconnected biogeochemical processes in an aquifer system.</title>
        <authorList>
            <person name="Anantharaman K."/>
            <person name="Brown C.T."/>
            <person name="Hug L.A."/>
            <person name="Sharon I."/>
            <person name="Castelle C.J."/>
            <person name="Probst A.J."/>
            <person name="Thomas B.C."/>
            <person name="Singh A."/>
            <person name="Wilkins M.J."/>
            <person name="Karaoz U."/>
            <person name="Brodie E.L."/>
            <person name="Williams K.H."/>
            <person name="Hubbard S.S."/>
            <person name="Banfield J.F."/>
        </authorList>
    </citation>
    <scope>NUCLEOTIDE SEQUENCE [LARGE SCALE GENOMIC DNA]</scope>
</reference>
<dbReference type="Gene3D" id="3.90.550.10">
    <property type="entry name" value="Spore Coat Polysaccharide Biosynthesis Protein SpsA, Chain A"/>
    <property type="match status" value="1"/>
</dbReference>
<evidence type="ECO:0000313" key="2">
    <source>
        <dbReference type="EMBL" id="OGE37234.1"/>
    </source>
</evidence>